<protein>
    <recommendedName>
        <fullName evidence="4">CST complex subunit CTC1</fullName>
    </recommendedName>
</protein>
<feature type="chain" id="PRO_5042831872" description="CST complex subunit CTC1" evidence="9">
    <location>
        <begin position="30"/>
        <end position="191"/>
    </location>
</feature>
<evidence type="ECO:0000256" key="1">
    <source>
        <dbReference type="ARBA" id="ARBA00004123"/>
    </source>
</evidence>
<evidence type="ECO:0000256" key="4">
    <source>
        <dbReference type="ARBA" id="ARBA00016175"/>
    </source>
</evidence>
<evidence type="ECO:0000256" key="6">
    <source>
        <dbReference type="ARBA" id="ARBA00022895"/>
    </source>
</evidence>
<name>A0AAN9EPH1_CROPI</name>
<dbReference type="GO" id="GO:0003697">
    <property type="term" value="F:single-stranded DNA binding"/>
    <property type="evidence" value="ECO:0007669"/>
    <property type="project" value="TreeGrafter"/>
</dbReference>
<evidence type="ECO:0000256" key="8">
    <source>
        <dbReference type="ARBA" id="ARBA00023242"/>
    </source>
</evidence>
<evidence type="ECO:0000256" key="9">
    <source>
        <dbReference type="SAM" id="SignalP"/>
    </source>
</evidence>
<evidence type="ECO:0000313" key="11">
    <source>
        <dbReference type="Proteomes" id="UP001372338"/>
    </source>
</evidence>
<accession>A0AAN9EPH1</accession>
<organism evidence="10 11">
    <name type="scientific">Crotalaria pallida</name>
    <name type="common">Smooth rattlebox</name>
    <name type="synonym">Crotalaria striata</name>
    <dbReference type="NCBI Taxonomy" id="3830"/>
    <lineage>
        <taxon>Eukaryota</taxon>
        <taxon>Viridiplantae</taxon>
        <taxon>Streptophyta</taxon>
        <taxon>Embryophyta</taxon>
        <taxon>Tracheophyta</taxon>
        <taxon>Spermatophyta</taxon>
        <taxon>Magnoliopsida</taxon>
        <taxon>eudicotyledons</taxon>
        <taxon>Gunneridae</taxon>
        <taxon>Pentapetalae</taxon>
        <taxon>rosids</taxon>
        <taxon>fabids</taxon>
        <taxon>Fabales</taxon>
        <taxon>Fabaceae</taxon>
        <taxon>Papilionoideae</taxon>
        <taxon>50 kb inversion clade</taxon>
        <taxon>genistoids sensu lato</taxon>
        <taxon>core genistoids</taxon>
        <taxon>Crotalarieae</taxon>
        <taxon>Crotalaria</taxon>
    </lineage>
</organism>
<evidence type="ECO:0000256" key="2">
    <source>
        <dbReference type="ARBA" id="ARBA00004574"/>
    </source>
</evidence>
<gene>
    <name evidence="10" type="ORF">RIF29_26003</name>
</gene>
<dbReference type="GO" id="GO:0042162">
    <property type="term" value="F:telomeric DNA binding"/>
    <property type="evidence" value="ECO:0007669"/>
    <property type="project" value="TreeGrafter"/>
</dbReference>
<keyword evidence="5" id="KW-0158">Chromosome</keyword>
<evidence type="ECO:0000256" key="5">
    <source>
        <dbReference type="ARBA" id="ARBA00022454"/>
    </source>
</evidence>
<dbReference type="GO" id="GO:1990879">
    <property type="term" value="C:CST complex"/>
    <property type="evidence" value="ECO:0007669"/>
    <property type="project" value="TreeGrafter"/>
</dbReference>
<comment type="caution">
    <text evidence="10">The sequence shown here is derived from an EMBL/GenBank/DDBJ whole genome shotgun (WGS) entry which is preliminary data.</text>
</comment>
<keyword evidence="6" id="KW-0779">Telomere</keyword>
<dbReference type="PANTHER" id="PTHR14865">
    <property type="entry name" value="CST COMPLEX SUBUNIT CTC1"/>
    <property type="match status" value="1"/>
</dbReference>
<dbReference type="GO" id="GO:0010833">
    <property type="term" value="P:telomere maintenance via telomere lengthening"/>
    <property type="evidence" value="ECO:0007669"/>
    <property type="project" value="TreeGrafter"/>
</dbReference>
<evidence type="ECO:0000256" key="3">
    <source>
        <dbReference type="ARBA" id="ARBA00006332"/>
    </source>
</evidence>
<keyword evidence="7" id="KW-0238">DNA-binding</keyword>
<comment type="similarity">
    <text evidence="3">Belongs to the CTC1 family.</text>
</comment>
<keyword evidence="8" id="KW-0539">Nucleus</keyword>
<evidence type="ECO:0000313" key="10">
    <source>
        <dbReference type="EMBL" id="KAK7260180.1"/>
    </source>
</evidence>
<keyword evidence="11" id="KW-1185">Reference proteome</keyword>
<feature type="signal peptide" evidence="9">
    <location>
        <begin position="1"/>
        <end position="29"/>
    </location>
</feature>
<keyword evidence="9" id="KW-0732">Signal</keyword>
<dbReference type="PANTHER" id="PTHR14865:SF2">
    <property type="entry name" value="CST COMPLEX SUBUNIT CTC1"/>
    <property type="match status" value="1"/>
</dbReference>
<sequence>MLGKFIQSSPFSARLWVLLLVSSLRKKFAGILSDKEILGSQYKEGLAQMYASSLLPPSVFQTEHGAFMGLCRHDLNACGREPHCDFLKPIIPMSILLYHCIDTLLRKLKLENHCEVLPVRSHSKLLSCEARYDGISVRRIISREDVGVALIGYLKVPASVKLTVCRLLEHQRVGVKFLYGLYKKNQRHPWR</sequence>
<proteinExistence type="inferred from homology"/>
<dbReference type="Proteomes" id="UP001372338">
    <property type="component" value="Unassembled WGS sequence"/>
</dbReference>
<dbReference type="EMBL" id="JAYWIO010000005">
    <property type="protein sequence ID" value="KAK7260180.1"/>
    <property type="molecule type" value="Genomic_DNA"/>
</dbReference>
<dbReference type="InterPro" id="IPR042617">
    <property type="entry name" value="CTC1-like"/>
</dbReference>
<dbReference type="GO" id="GO:0045740">
    <property type="term" value="P:positive regulation of DNA replication"/>
    <property type="evidence" value="ECO:0007669"/>
    <property type="project" value="TreeGrafter"/>
</dbReference>
<reference evidence="10 11" key="1">
    <citation type="submission" date="2024-01" db="EMBL/GenBank/DDBJ databases">
        <title>The genomes of 5 underutilized Papilionoideae crops provide insights into root nodulation and disease resistanc.</title>
        <authorList>
            <person name="Yuan L."/>
        </authorList>
    </citation>
    <scope>NUCLEOTIDE SEQUENCE [LARGE SCALE GENOMIC DNA]</scope>
    <source>
        <strain evidence="10">ZHUSHIDOU_FW_LH</strain>
        <tissue evidence="10">Leaf</tissue>
    </source>
</reference>
<comment type="subcellular location">
    <subcellularLocation>
        <location evidence="2">Chromosome</location>
        <location evidence="2">Telomere</location>
    </subcellularLocation>
    <subcellularLocation>
        <location evidence="1">Nucleus</location>
    </subcellularLocation>
</comment>
<dbReference type="AlphaFoldDB" id="A0AAN9EPH1"/>
<evidence type="ECO:0000256" key="7">
    <source>
        <dbReference type="ARBA" id="ARBA00023125"/>
    </source>
</evidence>